<reference evidence="1 2" key="1">
    <citation type="submission" date="2019-03" db="EMBL/GenBank/DDBJ databases">
        <title>Genomic Encyclopedia of Type Strains, Phase III (KMG-III): the genomes of soil and plant-associated and newly described type strains.</title>
        <authorList>
            <person name="Whitman W."/>
        </authorList>
    </citation>
    <scope>NUCLEOTIDE SEQUENCE [LARGE SCALE GENOMIC DNA]</scope>
    <source>
        <strain evidence="1 2">VKM Ac-2570</strain>
    </source>
</reference>
<accession>A0A4V3G7D0</accession>
<dbReference type="EMBL" id="SODF01000002">
    <property type="protein sequence ID" value="TDW18624.1"/>
    <property type="molecule type" value="Genomic_DNA"/>
</dbReference>
<proteinExistence type="predicted"/>
<name>A0A4V3G7D0_9ACTN</name>
<protein>
    <submittedName>
        <fullName evidence="1">Uncharacterized protein</fullName>
    </submittedName>
</protein>
<gene>
    <name evidence="1" type="ORF">EV650_5217</name>
</gene>
<evidence type="ECO:0000313" key="1">
    <source>
        <dbReference type="EMBL" id="TDW18624.1"/>
    </source>
</evidence>
<comment type="caution">
    <text evidence="1">The sequence shown here is derived from an EMBL/GenBank/DDBJ whole genome shotgun (WGS) entry which is preliminary data.</text>
</comment>
<keyword evidence="2" id="KW-1185">Reference proteome</keyword>
<evidence type="ECO:0000313" key="2">
    <source>
        <dbReference type="Proteomes" id="UP000295447"/>
    </source>
</evidence>
<sequence>MRPVPPCAAARVGAAVPSALASLQGFHVPLSSPGLRSVPTPAARTCRRPQPLWGRIEGAMTAALVIVPAGPARHASVSARRGHAAGSMVGPREVPSGAPWIVRLSMGSADVVLRVTSAARQAPARKHFLGSRR</sequence>
<organism evidence="1 2">
    <name type="scientific">Kribbella kalugense</name>
    <dbReference type="NCBI Taxonomy" id="2512221"/>
    <lineage>
        <taxon>Bacteria</taxon>
        <taxon>Bacillati</taxon>
        <taxon>Actinomycetota</taxon>
        <taxon>Actinomycetes</taxon>
        <taxon>Propionibacteriales</taxon>
        <taxon>Kribbellaceae</taxon>
        <taxon>Kribbella</taxon>
    </lineage>
</organism>
<dbReference type="Proteomes" id="UP000295447">
    <property type="component" value="Unassembled WGS sequence"/>
</dbReference>
<dbReference type="AlphaFoldDB" id="A0A4V3G7D0"/>